<evidence type="ECO:0000259" key="10">
    <source>
        <dbReference type="Pfam" id="PF01447"/>
    </source>
</evidence>
<dbReference type="GO" id="GO:0006508">
    <property type="term" value="P:proteolysis"/>
    <property type="evidence" value="ECO:0007669"/>
    <property type="project" value="UniProtKB-KW"/>
</dbReference>
<gene>
    <name evidence="12" type="ORF">KCH_06000</name>
</gene>
<feature type="compositionally biased region" description="Basic residues" evidence="9">
    <location>
        <begin position="90"/>
        <end position="116"/>
    </location>
</feature>
<keyword evidence="3" id="KW-0479">Metal-binding</keyword>
<reference evidence="12 13" key="1">
    <citation type="submission" date="2014-05" db="EMBL/GenBank/DDBJ databases">
        <title>Draft Genome Sequence of Kitasatospora cheerisanensis KCTC 2395.</title>
        <authorList>
            <person name="Nam D.H."/>
        </authorList>
    </citation>
    <scope>NUCLEOTIDE SEQUENCE [LARGE SCALE GENOMIC DNA]</scope>
    <source>
        <strain evidence="12 13">KCTC 2395</strain>
    </source>
</reference>
<keyword evidence="2 8" id="KW-0645">Protease</keyword>
<comment type="cofactor">
    <cofactor evidence="8">
        <name>Zn(2+)</name>
        <dbReference type="ChEBI" id="CHEBI:29105"/>
    </cofactor>
</comment>
<dbReference type="SUPFAM" id="SSF55486">
    <property type="entry name" value="Metalloproteases ('zincins'), catalytic domain"/>
    <property type="match status" value="1"/>
</dbReference>
<evidence type="ECO:0000259" key="11">
    <source>
        <dbReference type="Pfam" id="PF02868"/>
    </source>
</evidence>
<dbReference type="MEROPS" id="M04.017"/>
<feature type="region of interest" description="Disordered" evidence="9">
    <location>
        <begin position="1"/>
        <end position="170"/>
    </location>
</feature>
<dbReference type="PATRIC" id="fig|1348663.4.peg.570"/>
<feature type="active site" description="Proton donor" evidence="7">
    <location>
        <position position="453"/>
    </location>
</feature>
<accession>A0A066Z640</accession>
<dbReference type="Gene3D" id="3.10.170.10">
    <property type="match status" value="1"/>
</dbReference>
<name>A0A066Z640_9ACTN</name>
<dbReference type="InterPro" id="IPR027268">
    <property type="entry name" value="Peptidase_M4/M1_CTD_sf"/>
</dbReference>
<dbReference type="InterPro" id="IPR050728">
    <property type="entry name" value="Zinc_Metalloprotease_M4"/>
</dbReference>
<evidence type="ECO:0000256" key="3">
    <source>
        <dbReference type="ARBA" id="ARBA00022723"/>
    </source>
</evidence>
<feature type="compositionally biased region" description="Basic residues" evidence="9">
    <location>
        <begin position="145"/>
        <end position="157"/>
    </location>
</feature>
<dbReference type="EC" id="3.4.24.-" evidence="8"/>
<evidence type="ECO:0000256" key="1">
    <source>
        <dbReference type="ARBA" id="ARBA00009388"/>
    </source>
</evidence>
<protein>
    <recommendedName>
        <fullName evidence="8">Neutral metalloproteinase</fullName>
        <ecNumber evidence="8">3.4.24.-</ecNumber>
    </recommendedName>
</protein>
<dbReference type="InterPro" id="IPR023612">
    <property type="entry name" value="Peptidase_M4"/>
</dbReference>
<evidence type="ECO:0000256" key="4">
    <source>
        <dbReference type="ARBA" id="ARBA00022801"/>
    </source>
</evidence>
<evidence type="ECO:0000256" key="2">
    <source>
        <dbReference type="ARBA" id="ARBA00022670"/>
    </source>
</evidence>
<feature type="compositionally biased region" description="Basic residues" evidence="9">
    <location>
        <begin position="124"/>
        <end position="136"/>
    </location>
</feature>
<keyword evidence="5 8" id="KW-0862">Zinc</keyword>
<comment type="function">
    <text evidence="8">Extracellular zinc metalloprotease.</text>
</comment>
<dbReference type="Pfam" id="PF02868">
    <property type="entry name" value="Peptidase_M4_C"/>
    <property type="match status" value="1"/>
</dbReference>
<sequence length="551" mass="59784">MCVHRQAVGRPAPCYPTGVTSEPLLLRAPPHPHRGRPRRERRAARRRRPVRHRRGGPGPRRRDRPRRGQRLPPRGPVRLRPRPGPEGQGRRHRQGRRPARPLRPHLPRTPGGRRRPGGPSGRPRQAHRQLPRQGPRRGREDRGARRPRPARRGRRARPGPGITGATATPELVVWAADGTPRLAWQTTVSGEGKQGQPAGRVVVTDATTGAAIESWDAEQSAAGTGHSEYTGDILIDTTQQADGSYALIDPVRGHTTKDARNLSSSSVKASSGTLYTDADNVWGDGRKFSTDRATAAVDAHANTAWTYDYYKNTFGRNGIKNDGKGATVFVHVGTNWDNAQWSDACFCMMTGDGDGTTDPEQVDLDTMGHEMTHGVTSATANLRYSSESGGLNEATSDIFGTMVEWYANNAVDKGDYLFSDQSTPPWLRRFDKPSLDGRSADCWSKSVGKLDVHYSSGVANHFFYLASEGSGAKTVNGVAYNSPTCNGSTVTGIGNQKVAAVWYRALTVYMTSTTNYSGARTATLNAARDLYGASSAEYAAIAAAWSAVSVS</sequence>
<keyword evidence="6 8" id="KW-0482">Metalloprotease</keyword>
<keyword evidence="4 8" id="KW-0378">Hydrolase</keyword>
<dbReference type="EMBL" id="JNBY01000022">
    <property type="protein sequence ID" value="KDN87679.1"/>
    <property type="molecule type" value="Genomic_DNA"/>
</dbReference>
<evidence type="ECO:0000313" key="13">
    <source>
        <dbReference type="Proteomes" id="UP000027178"/>
    </source>
</evidence>
<dbReference type="GO" id="GO:0005576">
    <property type="term" value="C:extracellular region"/>
    <property type="evidence" value="ECO:0007669"/>
    <property type="project" value="UniProtKB-SubCell"/>
</dbReference>
<dbReference type="PRINTS" id="PR00730">
    <property type="entry name" value="THERMOLYSIN"/>
</dbReference>
<dbReference type="GO" id="GO:0004222">
    <property type="term" value="F:metalloendopeptidase activity"/>
    <property type="evidence" value="ECO:0007669"/>
    <property type="project" value="UniProtKB-UniRule"/>
</dbReference>
<feature type="active site" evidence="7">
    <location>
        <position position="370"/>
    </location>
</feature>
<feature type="domain" description="Peptidase M4 C-terminal" evidence="11">
    <location>
        <begin position="380"/>
        <end position="550"/>
    </location>
</feature>
<dbReference type="PANTHER" id="PTHR33794">
    <property type="entry name" value="BACILLOLYSIN"/>
    <property type="match status" value="1"/>
</dbReference>
<keyword evidence="8" id="KW-0964">Secreted</keyword>
<feature type="compositionally biased region" description="Basic residues" evidence="9">
    <location>
        <begin position="30"/>
        <end position="69"/>
    </location>
</feature>
<comment type="caution">
    <text evidence="12">The sequence shown here is derived from an EMBL/GenBank/DDBJ whole genome shotgun (WGS) entry which is preliminary data.</text>
</comment>
<dbReference type="eggNOG" id="COG3227">
    <property type="taxonomic scope" value="Bacteria"/>
</dbReference>
<organism evidence="12 13">
    <name type="scientific">Kitasatospora cheerisanensis KCTC 2395</name>
    <dbReference type="NCBI Taxonomy" id="1348663"/>
    <lineage>
        <taxon>Bacteria</taxon>
        <taxon>Bacillati</taxon>
        <taxon>Actinomycetota</taxon>
        <taxon>Actinomycetes</taxon>
        <taxon>Kitasatosporales</taxon>
        <taxon>Streptomycetaceae</taxon>
        <taxon>Kitasatospora</taxon>
    </lineage>
</organism>
<evidence type="ECO:0000256" key="8">
    <source>
        <dbReference type="RuleBase" id="RU366073"/>
    </source>
</evidence>
<dbReference type="PANTHER" id="PTHR33794:SF1">
    <property type="entry name" value="BACILLOLYSIN"/>
    <property type="match status" value="1"/>
</dbReference>
<dbReference type="Gene3D" id="1.10.390.10">
    <property type="entry name" value="Neutral Protease Domain 2"/>
    <property type="match status" value="1"/>
</dbReference>
<dbReference type="GO" id="GO:0046872">
    <property type="term" value="F:metal ion binding"/>
    <property type="evidence" value="ECO:0007669"/>
    <property type="project" value="UniProtKB-UniRule"/>
</dbReference>
<keyword evidence="13" id="KW-1185">Reference proteome</keyword>
<dbReference type="AlphaFoldDB" id="A0A066Z640"/>
<evidence type="ECO:0000256" key="6">
    <source>
        <dbReference type="ARBA" id="ARBA00023049"/>
    </source>
</evidence>
<dbReference type="InterPro" id="IPR013856">
    <property type="entry name" value="Peptidase_M4_domain"/>
</dbReference>
<comment type="similarity">
    <text evidence="1 8">Belongs to the peptidase M4 family.</text>
</comment>
<dbReference type="Pfam" id="PF01447">
    <property type="entry name" value="Peptidase_M4"/>
    <property type="match status" value="1"/>
</dbReference>
<dbReference type="HOGENOM" id="CLU_494156_0_0_11"/>
<evidence type="ECO:0000313" key="12">
    <source>
        <dbReference type="EMBL" id="KDN87679.1"/>
    </source>
</evidence>
<evidence type="ECO:0000256" key="7">
    <source>
        <dbReference type="PIRSR" id="PIRSR623612-1"/>
    </source>
</evidence>
<dbReference type="CDD" id="cd09597">
    <property type="entry name" value="M4_TLP"/>
    <property type="match status" value="1"/>
</dbReference>
<evidence type="ECO:0000256" key="9">
    <source>
        <dbReference type="SAM" id="MobiDB-lite"/>
    </source>
</evidence>
<feature type="domain" description="Peptidase M4" evidence="10">
    <location>
        <begin position="223"/>
        <end position="377"/>
    </location>
</feature>
<proteinExistence type="inferred from homology"/>
<evidence type="ECO:0000256" key="5">
    <source>
        <dbReference type="ARBA" id="ARBA00022833"/>
    </source>
</evidence>
<comment type="subcellular location">
    <subcellularLocation>
        <location evidence="8">Secreted</location>
    </subcellularLocation>
</comment>
<dbReference type="Proteomes" id="UP000027178">
    <property type="component" value="Unassembled WGS sequence"/>
</dbReference>
<dbReference type="InterPro" id="IPR001570">
    <property type="entry name" value="Peptidase_M4_C_domain"/>
</dbReference>